<name>A0A7J6LS84_PEROL</name>
<dbReference type="Proteomes" id="UP000570595">
    <property type="component" value="Unassembled WGS sequence"/>
</dbReference>
<evidence type="ECO:0000313" key="1">
    <source>
        <dbReference type="EMBL" id="KAF4662097.1"/>
    </source>
</evidence>
<proteinExistence type="predicted"/>
<comment type="caution">
    <text evidence="1">The sequence shown here is derived from an EMBL/GenBank/DDBJ whole genome shotgun (WGS) entry which is preliminary data.</text>
</comment>
<gene>
    <name evidence="1" type="ORF">FOZ61_002728</name>
</gene>
<accession>A0A7J6LS84</accession>
<dbReference type="OrthoDB" id="437166at2759"/>
<organism evidence="1 2">
    <name type="scientific">Perkinsus olseni</name>
    <name type="common">Perkinsus atlanticus</name>
    <dbReference type="NCBI Taxonomy" id="32597"/>
    <lineage>
        <taxon>Eukaryota</taxon>
        <taxon>Sar</taxon>
        <taxon>Alveolata</taxon>
        <taxon>Perkinsozoa</taxon>
        <taxon>Perkinsea</taxon>
        <taxon>Perkinsida</taxon>
        <taxon>Perkinsidae</taxon>
        <taxon>Perkinsus</taxon>
    </lineage>
</organism>
<dbReference type="EMBL" id="JABAHT010000178">
    <property type="protein sequence ID" value="KAF4662097.1"/>
    <property type="molecule type" value="Genomic_DNA"/>
</dbReference>
<reference evidence="1 2" key="1">
    <citation type="submission" date="2020-04" db="EMBL/GenBank/DDBJ databases">
        <title>Perkinsus olseni comparative genomics.</title>
        <authorList>
            <person name="Bogema D.R."/>
        </authorList>
    </citation>
    <scope>NUCLEOTIDE SEQUENCE [LARGE SCALE GENOMIC DNA]</scope>
    <source>
        <strain evidence="1">ATCC PRA-179</strain>
    </source>
</reference>
<protein>
    <submittedName>
        <fullName evidence="1">Uncharacterized protein</fullName>
    </submittedName>
</protein>
<evidence type="ECO:0000313" key="2">
    <source>
        <dbReference type="Proteomes" id="UP000570595"/>
    </source>
</evidence>
<sequence length="242" mass="26919">MTHEADELTPLLLFLSEKKWAHYELYRGAMKRYFIDDEDWEEMRDAGLLPLGHLSSETLKILEENAAFLSYITIDEEGCARIVEAIINDPPPGYENYVRDSDIDRSDLTEVLGAILPRPSAASTCSTSVVGHAPPTLVKLSPLPARVRARTFGETLRSLGVNLRSVTVRRSNDASHSAVYAEVYERSDADIILSRLNKRPYVINLGDEVGPCRICLTVTVLDGYVLSQVLSLSGIVEVIRNI</sequence>
<dbReference type="AlphaFoldDB" id="A0A7J6LS84"/>